<sequence length="137" mass="14637">MPQINVAPRAQKNLKLSIGADTYEKHVSNVQWTPTSSTAEWRGGTPDAVFTDTTSPTWTANITLVQDFETEDSLANFLLDHAGEQVEMKYKPDADGTFEISATVTLAPPAIGGAVNAFNESTVAMGSTKPVRTPVGP</sequence>
<proteinExistence type="predicted"/>
<reference evidence="1 2" key="1">
    <citation type="submission" date="2019-02" db="EMBL/GenBank/DDBJ databases">
        <title>Sequencing the genomes of 1000 actinobacteria strains.</title>
        <authorList>
            <person name="Klenk H.-P."/>
        </authorList>
    </citation>
    <scope>NUCLEOTIDE SEQUENCE [LARGE SCALE GENOMIC DNA]</scope>
    <source>
        <strain evidence="1 2">DSM 18319</strain>
    </source>
</reference>
<evidence type="ECO:0000313" key="1">
    <source>
        <dbReference type="EMBL" id="RZU64606.1"/>
    </source>
</evidence>
<keyword evidence="2" id="KW-1185">Reference proteome</keyword>
<dbReference type="AlphaFoldDB" id="A0A4V2GAK7"/>
<name>A0A4V2GAK7_9MICO</name>
<dbReference type="OrthoDB" id="5069167at2"/>
<evidence type="ECO:0000313" key="2">
    <source>
        <dbReference type="Proteomes" id="UP000291483"/>
    </source>
</evidence>
<dbReference type="RefSeq" id="WP_130505078.1">
    <property type="nucleotide sequence ID" value="NZ_SHLC01000001.1"/>
</dbReference>
<comment type="caution">
    <text evidence="1">The sequence shown here is derived from an EMBL/GenBank/DDBJ whole genome shotgun (WGS) entry which is preliminary data.</text>
</comment>
<evidence type="ECO:0008006" key="3">
    <source>
        <dbReference type="Google" id="ProtNLM"/>
    </source>
</evidence>
<dbReference type="Proteomes" id="UP000291483">
    <property type="component" value="Unassembled WGS sequence"/>
</dbReference>
<accession>A0A4V2GAK7</accession>
<organism evidence="1 2">
    <name type="scientific">Microterricola gilva</name>
    <dbReference type="NCBI Taxonomy" id="393267"/>
    <lineage>
        <taxon>Bacteria</taxon>
        <taxon>Bacillati</taxon>
        <taxon>Actinomycetota</taxon>
        <taxon>Actinomycetes</taxon>
        <taxon>Micrococcales</taxon>
        <taxon>Microbacteriaceae</taxon>
        <taxon>Microterricola</taxon>
    </lineage>
</organism>
<dbReference type="EMBL" id="SHLC01000001">
    <property type="protein sequence ID" value="RZU64606.1"/>
    <property type="molecule type" value="Genomic_DNA"/>
</dbReference>
<gene>
    <name evidence="1" type="ORF">EV379_0909</name>
</gene>
<protein>
    <recommendedName>
        <fullName evidence="3">Phage tail tube protein</fullName>
    </recommendedName>
</protein>